<feature type="transmembrane region" description="Helical" evidence="1">
    <location>
        <begin position="210"/>
        <end position="230"/>
    </location>
</feature>
<sequence length="364" mass="41219">MKTSILKNKLVGFEFPIYLWRLLQFISVSIVLIGIVGLFIQPETTLFFIWFVLIPIIPLLLFVSPGLWRNLCPIAVINQLPRMAGAGENIRVPPWFVTHSGIISLCLFVLIVSCRKILFNDNAVALACLLIVILLIAMFMGIRYKGKSGWCTSICPMLPVERLYGQGAFIDFAHSHCQPCVACTKSCSDLQPKSQRSALPTHNQRDKKPIPYFACFASIFPGFIFAYYLAPNPIMSDWLEIGRMYSYFVVFCSISACFFFLAKLLLQVSLRRMTIFYGAAAFNIYYWFNASLISSHFPLALQYEADIAIRISAGFLSLLWLLRAYRKTVYISSNSVPIYNNTRSVSMQILPSEKSSKRLKPIGS</sequence>
<organism evidence="2">
    <name type="scientific">hydrothermal vent metagenome</name>
    <dbReference type="NCBI Taxonomy" id="652676"/>
    <lineage>
        <taxon>unclassified sequences</taxon>
        <taxon>metagenomes</taxon>
        <taxon>ecological metagenomes</taxon>
    </lineage>
</organism>
<gene>
    <name evidence="2" type="ORF">MNBD_GAMMA16-12</name>
</gene>
<dbReference type="AlphaFoldDB" id="A0A3B0ZG20"/>
<keyword evidence="1" id="KW-0472">Membrane</keyword>
<proteinExistence type="predicted"/>
<evidence type="ECO:0000256" key="1">
    <source>
        <dbReference type="SAM" id="Phobius"/>
    </source>
</evidence>
<protein>
    <recommendedName>
        <fullName evidence="3">Ferredoxin</fullName>
    </recommendedName>
</protein>
<evidence type="ECO:0000313" key="2">
    <source>
        <dbReference type="EMBL" id="VAW87153.1"/>
    </source>
</evidence>
<accession>A0A3B0ZG20</accession>
<feature type="transmembrane region" description="Helical" evidence="1">
    <location>
        <begin position="307"/>
        <end position="325"/>
    </location>
</feature>
<feature type="transmembrane region" description="Helical" evidence="1">
    <location>
        <begin position="46"/>
        <end position="71"/>
    </location>
</feature>
<reference evidence="2" key="1">
    <citation type="submission" date="2018-06" db="EMBL/GenBank/DDBJ databases">
        <authorList>
            <person name="Zhirakovskaya E."/>
        </authorList>
    </citation>
    <scope>NUCLEOTIDE SEQUENCE</scope>
</reference>
<keyword evidence="1" id="KW-1133">Transmembrane helix</keyword>
<feature type="transmembrane region" description="Helical" evidence="1">
    <location>
        <begin position="245"/>
        <end position="266"/>
    </location>
</feature>
<feature type="transmembrane region" description="Helical" evidence="1">
    <location>
        <begin position="123"/>
        <end position="142"/>
    </location>
</feature>
<feature type="transmembrane region" description="Helical" evidence="1">
    <location>
        <begin position="20"/>
        <end position="40"/>
    </location>
</feature>
<dbReference type="EMBL" id="UOFO01000111">
    <property type="protein sequence ID" value="VAW87153.1"/>
    <property type="molecule type" value="Genomic_DNA"/>
</dbReference>
<keyword evidence="1" id="KW-0812">Transmembrane</keyword>
<evidence type="ECO:0008006" key="3">
    <source>
        <dbReference type="Google" id="ProtNLM"/>
    </source>
</evidence>
<feature type="transmembrane region" description="Helical" evidence="1">
    <location>
        <begin position="275"/>
        <end position="295"/>
    </location>
</feature>
<feature type="transmembrane region" description="Helical" evidence="1">
    <location>
        <begin position="92"/>
        <end position="111"/>
    </location>
</feature>
<name>A0A3B0ZG20_9ZZZZ</name>